<name>A0A8H4LAA7_9HYPO</name>
<reference evidence="1 2" key="1">
    <citation type="submission" date="2020-01" db="EMBL/GenBank/DDBJ databases">
        <title>Identification and distribution of gene clusters putatively required for synthesis of sphingolipid metabolism inhibitors in phylogenetically diverse species of the filamentous fungus Fusarium.</title>
        <authorList>
            <person name="Kim H.-S."/>
            <person name="Busman M."/>
            <person name="Brown D.W."/>
            <person name="Divon H."/>
            <person name="Uhlig S."/>
            <person name="Proctor R.H."/>
        </authorList>
    </citation>
    <scope>NUCLEOTIDE SEQUENCE [LARGE SCALE GENOMIC DNA]</scope>
    <source>
        <strain evidence="1 2">NRRL 20459</strain>
    </source>
</reference>
<comment type="caution">
    <text evidence="1">The sequence shown here is derived from an EMBL/GenBank/DDBJ whole genome shotgun (WGS) entry which is preliminary data.</text>
</comment>
<dbReference type="Proteomes" id="UP000554235">
    <property type="component" value="Unassembled WGS sequence"/>
</dbReference>
<organism evidence="1 2">
    <name type="scientific">Fusarium albosuccineum</name>
    <dbReference type="NCBI Taxonomy" id="1237068"/>
    <lineage>
        <taxon>Eukaryota</taxon>
        <taxon>Fungi</taxon>
        <taxon>Dikarya</taxon>
        <taxon>Ascomycota</taxon>
        <taxon>Pezizomycotina</taxon>
        <taxon>Sordariomycetes</taxon>
        <taxon>Hypocreomycetidae</taxon>
        <taxon>Hypocreales</taxon>
        <taxon>Nectriaceae</taxon>
        <taxon>Fusarium</taxon>
        <taxon>Fusarium decemcellulare species complex</taxon>
    </lineage>
</organism>
<dbReference type="AlphaFoldDB" id="A0A8H4LAA7"/>
<accession>A0A8H4LAA7</accession>
<protein>
    <submittedName>
        <fullName evidence="1">Uncharacterized protein</fullName>
    </submittedName>
</protein>
<evidence type="ECO:0000313" key="2">
    <source>
        <dbReference type="Proteomes" id="UP000554235"/>
    </source>
</evidence>
<evidence type="ECO:0000313" key="1">
    <source>
        <dbReference type="EMBL" id="KAF4463959.1"/>
    </source>
</evidence>
<sequence>MSLLAKVPGELLIMIMSQVDSPLDLQSFISAWPKAFLFFDHERRRFLEPFIEDTFTHFEARGYDYDDDDDRYDYDGYVDVPSLALHAVTCRLRYPTRKYLGPIDPRRQILKKGSGGGVHSLFNDLPATCGLYELCLEADLIAWRYASNAWHHIQRDPGLLSVIKPTRANRRLLSLDMRKKEWLRFKEAFFRFEAERHILPHDFSLLCPTSPDPGRNRHPLDGPLARSSLTRLRWHHVAAQCMFFFVFGQFCLLVEKVEIGLYAADTLVHERNQHNAMAQTPGSGRRSLHDHLQRHNVAFYFLAMAASERLVFIYSLCIQGCSLLLRMEGMNGQDLEDFVLVAFFHQRRSPSTPSSPKWVDLAMLLSSLTDETTNVCRVWKQAWYFWASSSKDAIGVTVPL</sequence>
<gene>
    <name evidence="1" type="ORF">FALBO_9209</name>
</gene>
<keyword evidence="2" id="KW-1185">Reference proteome</keyword>
<proteinExistence type="predicted"/>
<dbReference type="EMBL" id="JAADYS010001262">
    <property type="protein sequence ID" value="KAF4463959.1"/>
    <property type="molecule type" value="Genomic_DNA"/>
</dbReference>